<evidence type="ECO:0000313" key="2">
    <source>
        <dbReference type="EMBL" id="CAE0275202.1"/>
    </source>
</evidence>
<feature type="region of interest" description="Disordered" evidence="1">
    <location>
        <begin position="50"/>
        <end position="144"/>
    </location>
</feature>
<organism evidence="2">
    <name type="scientific">Spumella elongata</name>
    <dbReference type="NCBI Taxonomy" id="89044"/>
    <lineage>
        <taxon>Eukaryota</taxon>
        <taxon>Sar</taxon>
        <taxon>Stramenopiles</taxon>
        <taxon>Ochrophyta</taxon>
        <taxon>Chrysophyceae</taxon>
        <taxon>Chromulinales</taxon>
        <taxon>Chromulinaceae</taxon>
        <taxon>Spumella</taxon>
    </lineage>
</organism>
<name>A0A7S3M017_9STRA</name>
<proteinExistence type="predicted"/>
<feature type="compositionally biased region" description="Polar residues" evidence="1">
    <location>
        <begin position="54"/>
        <end position="69"/>
    </location>
</feature>
<sequence>MGRGAYINTWREETHTDPMLSDVVARKLSMVPSSGDFYDDDSSDIALSSLHSSEQSNVSVYTTSKQQAPGPNEDQEQKQEQEEQITSMLPSSLESSEEASLSEYSDSSDSTNSSSSASYSSDDLSDGSDNYSFPSSLTSGADNC</sequence>
<accession>A0A7S3M017</accession>
<gene>
    <name evidence="2" type="ORF">SELO1098_LOCUS4030</name>
</gene>
<dbReference type="AlphaFoldDB" id="A0A7S3M017"/>
<dbReference type="EMBL" id="HBIC01008091">
    <property type="protein sequence ID" value="CAE0275202.1"/>
    <property type="molecule type" value="Transcribed_RNA"/>
</dbReference>
<feature type="compositionally biased region" description="Low complexity" evidence="1">
    <location>
        <begin position="91"/>
        <end position="132"/>
    </location>
</feature>
<reference evidence="2" key="1">
    <citation type="submission" date="2021-01" db="EMBL/GenBank/DDBJ databases">
        <authorList>
            <person name="Corre E."/>
            <person name="Pelletier E."/>
            <person name="Niang G."/>
            <person name="Scheremetjew M."/>
            <person name="Finn R."/>
            <person name="Kale V."/>
            <person name="Holt S."/>
            <person name="Cochrane G."/>
            <person name="Meng A."/>
            <person name="Brown T."/>
            <person name="Cohen L."/>
        </authorList>
    </citation>
    <scope>NUCLEOTIDE SEQUENCE</scope>
    <source>
        <strain evidence="2">CCAP 955/1</strain>
    </source>
</reference>
<protein>
    <submittedName>
        <fullName evidence="2">Uncharacterized protein</fullName>
    </submittedName>
</protein>
<feature type="compositionally biased region" description="Polar residues" evidence="1">
    <location>
        <begin position="133"/>
        <end position="144"/>
    </location>
</feature>
<evidence type="ECO:0000256" key="1">
    <source>
        <dbReference type="SAM" id="MobiDB-lite"/>
    </source>
</evidence>